<dbReference type="InterPro" id="IPR036429">
    <property type="entry name" value="SpoA-like_sf"/>
</dbReference>
<dbReference type="Gene3D" id="3.40.1550.10">
    <property type="entry name" value="CheC-like"/>
    <property type="match status" value="1"/>
</dbReference>
<dbReference type="Gene3D" id="2.30.330.10">
    <property type="entry name" value="SpoA-like"/>
    <property type="match status" value="1"/>
</dbReference>
<comment type="function">
    <text evidence="10">FliM is one of three proteins (FliG, FliN, FliM) that forms the rotor-mounted switch complex (C ring), located at the base of the basal body. This complex interacts with the CheY and CheZ chemotaxis proteins, in addition to contacting components of the motor that determine the direction of flagellar rotation.</text>
</comment>
<evidence type="ECO:0000256" key="3">
    <source>
        <dbReference type="ARBA" id="ARBA00011049"/>
    </source>
</evidence>
<evidence type="ECO:0000256" key="5">
    <source>
        <dbReference type="ARBA" id="ARBA00022475"/>
    </source>
</evidence>
<organism evidence="12 13">
    <name type="scientific">OM182 bacterium BACL3 MAG-120507-bin80</name>
    <dbReference type="NCBI Taxonomy" id="1655577"/>
    <lineage>
        <taxon>Bacteria</taxon>
        <taxon>Pseudomonadati</taxon>
        <taxon>Pseudomonadota</taxon>
        <taxon>Gammaproteobacteria</taxon>
        <taxon>OMG group</taxon>
        <taxon>OM182 clade</taxon>
    </lineage>
</organism>
<evidence type="ECO:0000256" key="2">
    <source>
        <dbReference type="ARBA" id="ARBA00004202"/>
    </source>
</evidence>
<evidence type="ECO:0000256" key="10">
    <source>
        <dbReference type="ARBA" id="ARBA00025044"/>
    </source>
</evidence>
<gene>
    <name evidence="12" type="ORF">ABR69_09515</name>
</gene>
<feature type="domain" description="Flagellar motor switch protein FliN-like C-terminal" evidence="11">
    <location>
        <begin position="260"/>
        <end position="324"/>
    </location>
</feature>
<dbReference type="GO" id="GO:0003774">
    <property type="term" value="F:cytoskeletal motor activity"/>
    <property type="evidence" value="ECO:0007669"/>
    <property type="project" value="InterPro"/>
</dbReference>
<dbReference type="PANTHER" id="PTHR30034:SF6">
    <property type="entry name" value="YOP PROTEINS TRANSLOCATION PROTEIN Q"/>
    <property type="match status" value="1"/>
</dbReference>
<dbReference type="EMBL" id="LIBB01000521">
    <property type="protein sequence ID" value="KRO68506.1"/>
    <property type="molecule type" value="Genomic_DNA"/>
</dbReference>
<protein>
    <recommendedName>
        <fullName evidence="4">Flagellar motor switch protein FliM</fullName>
    </recommendedName>
</protein>
<keyword evidence="9" id="KW-0975">Bacterial flagellum</keyword>
<dbReference type="GO" id="GO:0071978">
    <property type="term" value="P:bacterial-type flagellum-dependent swarming motility"/>
    <property type="evidence" value="ECO:0007669"/>
    <property type="project" value="TreeGrafter"/>
</dbReference>
<evidence type="ECO:0000256" key="7">
    <source>
        <dbReference type="ARBA" id="ARBA00022779"/>
    </source>
</evidence>
<name>A0A0R2S7Y8_9GAMM</name>
<accession>A0A0R2S7Y8</accession>
<dbReference type="Proteomes" id="UP000051934">
    <property type="component" value="Unassembled WGS sequence"/>
</dbReference>
<dbReference type="GO" id="GO:0009425">
    <property type="term" value="C:bacterial-type flagellum basal body"/>
    <property type="evidence" value="ECO:0007669"/>
    <property type="project" value="UniProtKB-SubCell"/>
</dbReference>
<sequence>MTEENVQLTDKELEALKDAQNQNHLTSLVNGGSANVVRHDLVNRNNYLDVDEQVFGNISRKLADNLETGFSGVLNTPSKIKASEIRVLDYATFIRSIDVPSSLTTLSLMPMEGQALLLISSPIIFSSLDRFFGGVGVSTIGFSPNRSFANAESAIVDIITKLVSGALKEAWSPLLEAKFEKRQSENDPTKIQCFKNEEAIVVTQFEVNIGEEIRGEITIAYPHSPVRAQTQKYAKKLEESALISSENLAWSQDLKEACLGLEVELKVELGKIRSSVGGISALKLGDELKLSKLGMLDVTISGVPVFKAISGRAGERLAISIASVNKA</sequence>
<evidence type="ECO:0000313" key="13">
    <source>
        <dbReference type="Proteomes" id="UP000051934"/>
    </source>
</evidence>
<comment type="caution">
    <text evidence="12">The sequence shown here is derived from an EMBL/GenBank/DDBJ whole genome shotgun (WGS) entry which is preliminary data.</text>
</comment>
<dbReference type="AlphaFoldDB" id="A0A0R2S7Y8"/>
<evidence type="ECO:0000256" key="4">
    <source>
        <dbReference type="ARBA" id="ARBA00021898"/>
    </source>
</evidence>
<dbReference type="Pfam" id="PF01052">
    <property type="entry name" value="FliMN_C"/>
    <property type="match status" value="1"/>
</dbReference>
<evidence type="ECO:0000259" key="11">
    <source>
        <dbReference type="Pfam" id="PF01052"/>
    </source>
</evidence>
<evidence type="ECO:0000256" key="8">
    <source>
        <dbReference type="ARBA" id="ARBA00023136"/>
    </source>
</evidence>
<keyword evidence="8" id="KW-0472">Membrane</keyword>
<dbReference type="SUPFAM" id="SSF103039">
    <property type="entry name" value="CheC-like"/>
    <property type="match status" value="1"/>
</dbReference>
<keyword evidence="5" id="KW-1003">Cell membrane</keyword>
<reference evidence="12 13" key="1">
    <citation type="submission" date="2015-10" db="EMBL/GenBank/DDBJ databases">
        <title>Metagenome-Assembled Genomes uncover a global brackish microbiome.</title>
        <authorList>
            <person name="Hugerth L.W."/>
            <person name="Larsson J."/>
            <person name="Alneberg J."/>
            <person name="Lindh M.V."/>
            <person name="Legrand C."/>
            <person name="Pinhassi J."/>
            <person name="Andersson A.F."/>
        </authorList>
    </citation>
    <scope>NUCLEOTIDE SEQUENCE [LARGE SCALE GENOMIC DNA]</scope>
    <source>
        <strain evidence="12">BACL4 MAG-120507-bin80</strain>
    </source>
</reference>
<evidence type="ECO:0000256" key="6">
    <source>
        <dbReference type="ARBA" id="ARBA00022500"/>
    </source>
</evidence>
<keyword evidence="6" id="KW-0145">Chemotaxis</keyword>
<dbReference type="PRINTS" id="PR00955">
    <property type="entry name" value="FLGMOTORFLIM"/>
</dbReference>
<dbReference type="InterPro" id="IPR028976">
    <property type="entry name" value="CheC-like_sf"/>
</dbReference>
<dbReference type="Pfam" id="PF02154">
    <property type="entry name" value="FliM"/>
    <property type="match status" value="1"/>
</dbReference>
<dbReference type="InterPro" id="IPR001689">
    <property type="entry name" value="Flag_FliM"/>
</dbReference>
<dbReference type="GO" id="GO:0005886">
    <property type="term" value="C:plasma membrane"/>
    <property type="evidence" value="ECO:0007669"/>
    <property type="project" value="UniProtKB-SubCell"/>
</dbReference>
<evidence type="ECO:0000256" key="1">
    <source>
        <dbReference type="ARBA" id="ARBA00004117"/>
    </source>
</evidence>
<evidence type="ECO:0000313" key="12">
    <source>
        <dbReference type="EMBL" id="KRO68506.1"/>
    </source>
</evidence>
<keyword evidence="7" id="KW-0283">Flagellar rotation</keyword>
<dbReference type="CDD" id="cd17908">
    <property type="entry name" value="FliM"/>
    <property type="match status" value="1"/>
</dbReference>
<dbReference type="PANTHER" id="PTHR30034">
    <property type="entry name" value="FLAGELLAR MOTOR SWITCH PROTEIN FLIM"/>
    <property type="match status" value="1"/>
</dbReference>
<dbReference type="SUPFAM" id="SSF101801">
    <property type="entry name" value="Surface presentation of antigens (SPOA)"/>
    <property type="match status" value="1"/>
</dbReference>
<comment type="similarity">
    <text evidence="3">Belongs to the FliM family.</text>
</comment>
<evidence type="ECO:0000256" key="9">
    <source>
        <dbReference type="ARBA" id="ARBA00023143"/>
    </source>
</evidence>
<dbReference type="GO" id="GO:0050918">
    <property type="term" value="P:positive chemotaxis"/>
    <property type="evidence" value="ECO:0007669"/>
    <property type="project" value="TreeGrafter"/>
</dbReference>
<dbReference type="InterPro" id="IPR001543">
    <property type="entry name" value="FliN-like_C"/>
</dbReference>
<comment type="subcellular location">
    <subcellularLocation>
        <location evidence="1">Bacterial flagellum basal body</location>
    </subcellularLocation>
    <subcellularLocation>
        <location evidence="2">Cell membrane</location>
        <topology evidence="2">Peripheral membrane protein</topology>
    </subcellularLocation>
</comment>
<proteinExistence type="inferred from homology"/>